<keyword evidence="7" id="KW-1185">Reference proteome</keyword>
<keyword evidence="2 4" id="KW-0813">Transport</keyword>
<reference evidence="6" key="1">
    <citation type="submission" date="2020-08" db="EMBL/GenBank/DDBJ databases">
        <title>Genome public.</title>
        <authorList>
            <person name="Liu C."/>
            <person name="Sun Q."/>
        </authorList>
    </citation>
    <scope>NUCLEOTIDE SEQUENCE</scope>
    <source>
        <strain evidence="6">NSJ-54</strain>
    </source>
</reference>
<dbReference type="InterPro" id="IPR006129">
    <property type="entry name" value="AdhesinB"/>
</dbReference>
<keyword evidence="3 5" id="KW-0732">Signal</keyword>
<evidence type="ECO:0000256" key="4">
    <source>
        <dbReference type="RuleBase" id="RU003512"/>
    </source>
</evidence>
<protein>
    <submittedName>
        <fullName evidence="6">Zinc ABC transporter substrate-binding protein</fullName>
    </submittedName>
</protein>
<evidence type="ECO:0000256" key="3">
    <source>
        <dbReference type="ARBA" id="ARBA00022729"/>
    </source>
</evidence>
<dbReference type="InterPro" id="IPR006127">
    <property type="entry name" value="ZnuA-like"/>
</dbReference>
<accession>A0A926E8U0</accession>
<dbReference type="Pfam" id="PF01297">
    <property type="entry name" value="ZnuA"/>
    <property type="match status" value="1"/>
</dbReference>
<comment type="caution">
    <text evidence="6">The sequence shown here is derived from an EMBL/GenBank/DDBJ whole genome shotgun (WGS) entry which is preliminary data.</text>
</comment>
<dbReference type="GO" id="GO:0046872">
    <property type="term" value="F:metal ion binding"/>
    <property type="evidence" value="ECO:0007669"/>
    <property type="project" value="InterPro"/>
</dbReference>
<gene>
    <name evidence="6" type="ORF">H8709_04100</name>
</gene>
<feature type="signal peptide" evidence="5">
    <location>
        <begin position="1"/>
        <end position="20"/>
    </location>
</feature>
<dbReference type="RefSeq" id="WP_262397105.1">
    <property type="nucleotide sequence ID" value="NZ_JACRTC010000002.1"/>
</dbReference>
<dbReference type="InterPro" id="IPR050492">
    <property type="entry name" value="Bact_metal-bind_prot9"/>
</dbReference>
<dbReference type="AlphaFoldDB" id="A0A926E8U0"/>
<dbReference type="PANTHER" id="PTHR42953">
    <property type="entry name" value="HIGH-AFFINITY ZINC UPTAKE SYSTEM PROTEIN ZNUA-RELATED"/>
    <property type="match status" value="1"/>
</dbReference>
<evidence type="ECO:0000313" key="7">
    <source>
        <dbReference type="Proteomes" id="UP000660861"/>
    </source>
</evidence>
<evidence type="ECO:0000256" key="5">
    <source>
        <dbReference type="SAM" id="SignalP"/>
    </source>
</evidence>
<dbReference type="GO" id="GO:0007155">
    <property type="term" value="P:cell adhesion"/>
    <property type="evidence" value="ECO:0007669"/>
    <property type="project" value="InterPro"/>
</dbReference>
<feature type="chain" id="PRO_5038755383" evidence="5">
    <location>
        <begin position="21"/>
        <end position="310"/>
    </location>
</feature>
<proteinExistence type="inferred from homology"/>
<dbReference type="PROSITE" id="PS51257">
    <property type="entry name" value="PROKAR_LIPOPROTEIN"/>
    <property type="match status" value="1"/>
</dbReference>
<dbReference type="PRINTS" id="PR00690">
    <property type="entry name" value="ADHESNFAMILY"/>
</dbReference>
<organism evidence="6 7">
    <name type="scientific">Zongyangia hominis</name>
    <dbReference type="NCBI Taxonomy" id="2763677"/>
    <lineage>
        <taxon>Bacteria</taxon>
        <taxon>Bacillati</taxon>
        <taxon>Bacillota</taxon>
        <taxon>Clostridia</taxon>
        <taxon>Eubacteriales</taxon>
        <taxon>Oscillospiraceae</taxon>
        <taxon>Zongyangia</taxon>
    </lineage>
</organism>
<sequence>MKKKITALLLCLGALLTLLAGCGGNQTREESGKLKIVTTLFPQYDFARQLCGDRAEVTLLLPPGVESHSYEPSPADIIKIDKADLFIYTGDNMEPWAKRIIDGITNPDVRVVDASQGITLDASEEEDHDGDGHDHAYDPHIWTSPVLAKAMVQNIADALCESDPEGKETYAARAADYEGKLDALDDEFFSIIGEGRRKEIVFAGRFAFHYFAQRYGLSYTAAYDSCSHEAEPSAQTIAGIIDTIRREQIPVVFYEELTDPKVAQSISEETGAKMLLLHSCHNVSKKDFDSGVTYLSLMEQNAANLKEGLS</sequence>
<dbReference type="SUPFAM" id="SSF53807">
    <property type="entry name" value="Helical backbone' metal receptor"/>
    <property type="match status" value="1"/>
</dbReference>
<comment type="similarity">
    <text evidence="1 4">Belongs to the bacterial solute-binding protein 9 family.</text>
</comment>
<name>A0A926E8U0_9FIRM</name>
<dbReference type="Proteomes" id="UP000660861">
    <property type="component" value="Unassembled WGS sequence"/>
</dbReference>
<evidence type="ECO:0000256" key="1">
    <source>
        <dbReference type="ARBA" id="ARBA00011028"/>
    </source>
</evidence>
<dbReference type="EMBL" id="JACRTC010000002">
    <property type="protein sequence ID" value="MBC8570005.1"/>
    <property type="molecule type" value="Genomic_DNA"/>
</dbReference>
<evidence type="ECO:0000256" key="2">
    <source>
        <dbReference type="ARBA" id="ARBA00022448"/>
    </source>
</evidence>
<dbReference type="PRINTS" id="PR00691">
    <property type="entry name" value="ADHESINB"/>
</dbReference>
<dbReference type="InterPro" id="IPR006128">
    <property type="entry name" value="Lipoprotein_PsaA-like"/>
</dbReference>
<dbReference type="GO" id="GO:0030001">
    <property type="term" value="P:metal ion transport"/>
    <property type="evidence" value="ECO:0007669"/>
    <property type="project" value="InterPro"/>
</dbReference>
<dbReference type="PANTHER" id="PTHR42953:SF3">
    <property type="entry name" value="HIGH-AFFINITY ZINC UPTAKE SYSTEM PROTEIN ZNUA"/>
    <property type="match status" value="1"/>
</dbReference>
<evidence type="ECO:0000313" key="6">
    <source>
        <dbReference type="EMBL" id="MBC8570005.1"/>
    </source>
</evidence>
<dbReference type="Gene3D" id="3.40.50.1980">
    <property type="entry name" value="Nitrogenase molybdenum iron protein domain"/>
    <property type="match status" value="2"/>
</dbReference>